<dbReference type="Proteomes" id="UP000639403">
    <property type="component" value="Unassembled WGS sequence"/>
</dbReference>
<dbReference type="EMBL" id="JADOXO010000399">
    <property type="protein sequence ID" value="KAF9805215.1"/>
    <property type="molecule type" value="Genomic_DNA"/>
</dbReference>
<reference evidence="1" key="2">
    <citation type="journal article" name="Front. Microbiol.">
        <title>Degradative Capacity of Two Strains of Rhodonia placenta: From Phenotype to Genotype.</title>
        <authorList>
            <person name="Kolle M."/>
            <person name="Horta M.A.C."/>
            <person name="Nowrousian M."/>
            <person name="Ohm R.A."/>
            <person name="Benz J.P."/>
            <person name="Pilgard A."/>
        </authorList>
    </citation>
    <scope>NUCLEOTIDE SEQUENCE</scope>
    <source>
        <strain evidence="1">FPRL280</strain>
    </source>
</reference>
<reference evidence="1" key="1">
    <citation type="submission" date="2020-11" db="EMBL/GenBank/DDBJ databases">
        <authorList>
            <person name="Koelle M."/>
            <person name="Horta M.A.C."/>
            <person name="Nowrousian M."/>
            <person name="Ohm R.A."/>
            <person name="Benz P."/>
            <person name="Pilgard A."/>
        </authorList>
    </citation>
    <scope>NUCLEOTIDE SEQUENCE</scope>
    <source>
        <strain evidence="1">FPRL280</strain>
    </source>
</reference>
<dbReference type="InterPro" id="IPR011333">
    <property type="entry name" value="SKP1/BTB/POZ_sf"/>
</dbReference>
<accession>A0A8H7TY11</accession>
<dbReference type="Gene3D" id="3.30.710.10">
    <property type="entry name" value="Potassium Channel Kv1.1, Chain A"/>
    <property type="match status" value="1"/>
</dbReference>
<protein>
    <recommendedName>
        <fullName evidence="3">BTB domain-containing protein</fullName>
    </recommendedName>
</protein>
<proteinExistence type="predicted"/>
<dbReference type="AlphaFoldDB" id="A0A8H7TY11"/>
<evidence type="ECO:0008006" key="3">
    <source>
        <dbReference type="Google" id="ProtNLM"/>
    </source>
</evidence>
<evidence type="ECO:0000313" key="1">
    <source>
        <dbReference type="EMBL" id="KAF9805215.1"/>
    </source>
</evidence>
<organism evidence="1 2">
    <name type="scientific">Rhodonia placenta</name>
    <dbReference type="NCBI Taxonomy" id="104341"/>
    <lineage>
        <taxon>Eukaryota</taxon>
        <taxon>Fungi</taxon>
        <taxon>Dikarya</taxon>
        <taxon>Basidiomycota</taxon>
        <taxon>Agaricomycotina</taxon>
        <taxon>Agaricomycetes</taxon>
        <taxon>Polyporales</taxon>
        <taxon>Adustoporiaceae</taxon>
        <taxon>Rhodonia</taxon>
    </lineage>
</organism>
<sequence length="293" mass="33430">MASPVLRDMLTELTHGKDATCGDLQSGRSILELPEHSCTLCMLLRLCYLTEDTDITIDYSLITPVIQAATKYQMDRVLDLVQRILKRMSSSDTLRTFLAISQSSIDSLIVRSLDTARPDIAEEYVPELETTSADPYYRMLKWRERSSDAYAKVSKETGLNAYWDKSSKDDNPIVDFDSRCGCGREPTVQTTLKVCLRDARKRINYHARVELEERAKAPEADLPHQYKSTLVSSVQKGRLCGECEQIVTRYLELDDYVQNWYSDAATGVRVHPRLLLCLISIIEIFAIRPQIDY</sequence>
<evidence type="ECO:0000313" key="2">
    <source>
        <dbReference type="Proteomes" id="UP000639403"/>
    </source>
</evidence>
<name>A0A8H7TY11_9APHY</name>
<comment type="caution">
    <text evidence="1">The sequence shown here is derived from an EMBL/GenBank/DDBJ whole genome shotgun (WGS) entry which is preliminary data.</text>
</comment>
<gene>
    <name evidence="1" type="ORF">IEO21_09145</name>
</gene>